<feature type="site" description="Transition state stabilizer" evidence="11">
    <location>
        <position position="71"/>
    </location>
</feature>
<dbReference type="Gene3D" id="1.10.420.10">
    <property type="entry name" value="Peroxidase, domain 2"/>
    <property type="match status" value="1"/>
</dbReference>
<dbReference type="Proteomes" id="UP000076722">
    <property type="component" value="Unassembled WGS sequence"/>
</dbReference>
<dbReference type="GO" id="GO:0046872">
    <property type="term" value="F:metal ion binding"/>
    <property type="evidence" value="ECO:0007669"/>
    <property type="project" value="UniProtKB-UniRule"/>
</dbReference>
<feature type="chain" id="PRO_5007748174" description="Peroxidase" evidence="13">
    <location>
        <begin position="24"/>
        <end position="320"/>
    </location>
</feature>
<feature type="binding site" description="axial binding residue" evidence="10">
    <location>
        <position position="203"/>
    </location>
    <ligand>
        <name>heme b</name>
        <dbReference type="ChEBI" id="CHEBI:60344"/>
    </ligand>
    <ligandPart>
        <name>Fe</name>
        <dbReference type="ChEBI" id="CHEBI:18248"/>
    </ligandPart>
</feature>
<dbReference type="PANTHER" id="PTHR31356:SF66">
    <property type="entry name" value="CATALASE-PEROXIDASE"/>
    <property type="match status" value="1"/>
</dbReference>
<dbReference type="PRINTS" id="PR00458">
    <property type="entry name" value="PEROXIDASE"/>
</dbReference>
<dbReference type="PRINTS" id="PR00462">
    <property type="entry name" value="LIGNINASE"/>
</dbReference>
<comment type="similarity">
    <text evidence="1 13">Belongs to the peroxidase family. Ligninase subfamily.</text>
</comment>
<keyword evidence="8" id="KW-0325">Glycoprotein</keyword>
<dbReference type="PROSITE" id="PS00435">
    <property type="entry name" value="PEROXIDASE_1"/>
    <property type="match status" value="1"/>
</dbReference>
<proteinExistence type="inferred from homology"/>
<feature type="disulfide bond" evidence="12">
    <location>
        <begin position="62"/>
        <end position="148"/>
    </location>
</feature>
<feature type="domain" description="Plant heme peroxidase family profile" evidence="14">
    <location>
        <begin position="66"/>
        <end position="316"/>
    </location>
</feature>
<dbReference type="PANTHER" id="PTHR31356">
    <property type="entry name" value="THYLAKOID LUMENAL 29 KDA PROTEIN, CHLOROPLASTIC-RELATED"/>
    <property type="match status" value="1"/>
</dbReference>
<dbReference type="GO" id="GO:0034599">
    <property type="term" value="P:cellular response to oxidative stress"/>
    <property type="evidence" value="ECO:0007669"/>
    <property type="project" value="InterPro"/>
</dbReference>
<reference evidence="15 16" key="1">
    <citation type="journal article" date="2016" name="Mol. Biol. Evol.">
        <title>Comparative Genomics of Early-Diverging Mushroom-Forming Fungi Provides Insights into the Origins of Lignocellulose Decay Capabilities.</title>
        <authorList>
            <person name="Nagy L.G."/>
            <person name="Riley R."/>
            <person name="Tritt A."/>
            <person name="Adam C."/>
            <person name="Daum C."/>
            <person name="Floudas D."/>
            <person name="Sun H."/>
            <person name="Yadav J.S."/>
            <person name="Pangilinan J."/>
            <person name="Larsson K.H."/>
            <person name="Matsuura K."/>
            <person name="Barry K."/>
            <person name="Labutti K."/>
            <person name="Kuo R."/>
            <person name="Ohm R.A."/>
            <person name="Bhattacharya S.S."/>
            <person name="Shirouzu T."/>
            <person name="Yoshinaga Y."/>
            <person name="Martin F.M."/>
            <person name="Grigoriev I.V."/>
            <person name="Hibbett D.S."/>
        </authorList>
    </citation>
    <scope>NUCLEOTIDE SEQUENCE [LARGE SCALE GENOMIC DNA]</scope>
    <source>
        <strain evidence="15 16">HHB9708</strain>
    </source>
</reference>
<evidence type="ECO:0000256" key="5">
    <source>
        <dbReference type="ARBA" id="ARBA00023002"/>
    </source>
</evidence>
<feature type="binding site" evidence="10">
    <location>
        <position position="76"/>
    </location>
    <ligand>
        <name>Ca(2+)</name>
        <dbReference type="ChEBI" id="CHEBI:29108"/>
        <label>1</label>
    </ligand>
</feature>
<evidence type="ECO:0000256" key="13">
    <source>
        <dbReference type="RuleBase" id="RU363051"/>
    </source>
</evidence>
<keyword evidence="13" id="KW-0732">Signal</keyword>
<dbReference type="PROSITE" id="PS00436">
    <property type="entry name" value="PEROXIDASE_2"/>
    <property type="match status" value="1"/>
</dbReference>
<gene>
    <name evidence="15" type="ORF">SISNIDRAFT_487259</name>
</gene>
<name>A0A164SL59_9AGAM</name>
<dbReference type="InterPro" id="IPR002016">
    <property type="entry name" value="Haem_peroxidase"/>
</dbReference>
<feature type="signal peptide" evidence="13">
    <location>
        <begin position="1"/>
        <end position="23"/>
    </location>
</feature>
<keyword evidence="2 13" id="KW-0575">Peroxidase</keyword>
<evidence type="ECO:0000256" key="1">
    <source>
        <dbReference type="ARBA" id="ARBA00006089"/>
    </source>
</evidence>
<evidence type="ECO:0000256" key="11">
    <source>
        <dbReference type="PIRSR" id="PIRSR601621-3"/>
    </source>
</evidence>
<evidence type="ECO:0000256" key="7">
    <source>
        <dbReference type="ARBA" id="ARBA00023157"/>
    </source>
</evidence>
<comment type="cofactor">
    <cofactor evidence="10 13">
        <name>Ca(2+)</name>
        <dbReference type="ChEBI" id="CHEBI:29108"/>
    </cofactor>
    <text evidence="10 13">Binds 2 calcium ions per subunit.</text>
</comment>
<feature type="binding site" evidence="10">
    <location>
        <position position="204"/>
    </location>
    <ligand>
        <name>Ca(2+)</name>
        <dbReference type="ChEBI" id="CHEBI:29108"/>
        <label>2</label>
    </ligand>
</feature>
<dbReference type="STRING" id="1314777.A0A164SL59"/>
<dbReference type="EC" id="1.11.1.-" evidence="13"/>
<dbReference type="PROSITE" id="PS50873">
    <property type="entry name" value="PEROXIDASE_4"/>
    <property type="match status" value="1"/>
</dbReference>
<sequence>MHLIKAIIFQFIILTKIASYASAASTPFSSTPSISTLINQQCWPWYAIRDLLRADVFDGGSCAKNARAALRLTFHDAVGYSQAQEDLGKYVGGGADGSILQFPQELSYGLRAIITTLSSFVANYPLATSTISFGDLVAFAGTLGLSYCSRAPEMMFYAGRPAAKGPAADGLVSGPEDSADDMIARFSDAGFSADELVALLASHSVAAASTLDAAILGAPLDTTPEKFDTRFFNETLSKGKLWPGTPNHYGEVMSPARGQVRLQSDFVLARDARTAPAWRRYANDADLMRRDFAETFLKMTLVGQNVSELVDCTEVLRSSI</sequence>
<evidence type="ECO:0000256" key="8">
    <source>
        <dbReference type="ARBA" id="ARBA00023180"/>
    </source>
</evidence>
<keyword evidence="16" id="KW-1185">Reference proteome</keyword>
<dbReference type="GO" id="GO:0004601">
    <property type="term" value="F:peroxidase activity"/>
    <property type="evidence" value="ECO:0007669"/>
    <property type="project" value="UniProtKB-KW"/>
</dbReference>
<evidence type="ECO:0000256" key="10">
    <source>
        <dbReference type="PIRSR" id="PIRSR601621-2"/>
    </source>
</evidence>
<dbReference type="GO" id="GO:0020037">
    <property type="term" value="F:heme binding"/>
    <property type="evidence" value="ECO:0007669"/>
    <property type="project" value="UniProtKB-UniRule"/>
</dbReference>
<feature type="binding site" evidence="10">
    <location>
        <position position="228"/>
    </location>
    <ligand>
        <name>Ca(2+)</name>
        <dbReference type="ChEBI" id="CHEBI:29108"/>
        <label>2</label>
    </ligand>
</feature>
<dbReference type="InterPro" id="IPR019793">
    <property type="entry name" value="Peroxidases_heam-ligand_BS"/>
</dbReference>
<feature type="binding site" evidence="10">
    <location>
        <position position="94"/>
    </location>
    <ligand>
        <name>Ca(2+)</name>
        <dbReference type="ChEBI" id="CHEBI:29108"/>
        <label>1</label>
    </ligand>
</feature>
<evidence type="ECO:0000256" key="6">
    <source>
        <dbReference type="ARBA" id="ARBA00023004"/>
    </source>
</evidence>
<keyword evidence="3 10" id="KW-0349">Heme</keyword>
<feature type="disulfide bond" evidence="12">
    <location>
        <begin position="42"/>
        <end position="312"/>
    </location>
</feature>
<evidence type="ECO:0000256" key="2">
    <source>
        <dbReference type="ARBA" id="ARBA00022559"/>
    </source>
</evidence>
<dbReference type="InterPro" id="IPR010255">
    <property type="entry name" value="Haem_peroxidase_sf"/>
</dbReference>
<feature type="active site" description="Proton acceptor" evidence="9">
    <location>
        <position position="75"/>
    </location>
</feature>
<dbReference type="InterPro" id="IPR019794">
    <property type="entry name" value="Peroxidases_AS"/>
</dbReference>
<feature type="binding site" evidence="10">
    <location>
        <position position="221"/>
    </location>
    <ligand>
        <name>Ca(2+)</name>
        <dbReference type="ChEBI" id="CHEBI:29108"/>
        <label>2</label>
    </ligand>
</feature>
<dbReference type="InterPro" id="IPR044831">
    <property type="entry name" value="Ccp1-like"/>
</dbReference>
<feature type="binding site" evidence="10">
    <location>
        <position position="223"/>
    </location>
    <ligand>
        <name>Ca(2+)</name>
        <dbReference type="ChEBI" id="CHEBI:29108"/>
        <label>2</label>
    </ligand>
</feature>
<keyword evidence="5 13" id="KW-0560">Oxidoreductase</keyword>
<dbReference type="InterPro" id="IPR001621">
    <property type="entry name" value="Ligninase"/>
</dbReference>
<comment type="cofactor">
    <cofactor evidence="10">
        <name>heme b</name>
        <dbReference type="ChEBI" id="CHEBI:60344"/>
    </cofactor>
    <text evidence="10">Binds 1 heme b (iron(II)-protoporphyrin IX) group per subunit.</text>
</comment>
<dbReference type="OrthoDB" id="2113341at2759"/>
<evidence type="ECO:0000313" key="15">
    <source>
        <dbReference type="EMBL" id="KZS91592.1"/>
    </source>
</evidence>
<dbReference type="GO" id="GO:0000302">
    <property type="term" value="P:response to reactive oxygen species"/>
    <property type="evidence" value="ECO:0007669"/>
    <property type="project" value="TreeGrafter"/>
</dbReference>
<evidence type="ECO:0000256" key="9">
    <source>
        <dbReference type="PIRSR" id="PIRSR601621-1"/>
    </source>
</evidence>
<dbReference type="EMBL" id="KV419414">
    <property type="protein sequence ID" value="KZS91592.1"/>
    <property type="molecule type" value="Genomic_DNA"/>
</dbReference>
<keyword evidence="7 12" id="KW-1015">Disulfide bond</keyword>
<feature type="binding site" evidence="10">
    <location>
        <position position="98"/>
    </location>
    <ligand>
        <name>Ca(2+)</name>
        <dbReference type="ChEBI" id="CHEBI:29108"/>
        <label>1</label>
    </ligand>
</feature>
<evidence type="ECO:0000256" key="3">
    <source>
        <dbReference type="ARBA" id="ARBA00022617"/>
    </source>
</evidence>
<organism evidence="15 16">
    <name type="scientific">Sistotremastrum niveocremeum HHB9708</name>
    <dbReference type="NCBI Taxonomy" id="1314777"/>
    <lineage>
        <taxon>Eukaryota</taxon>
        <taxon>Fungi</taxon>
        <taxon>Dikarya</taxon>
        <taxon>Basidiomycota</taxon>
        <taxon>Agaricomycotina</taxon>
        <taxon>Agaricomycetes</taxon>
        <taxon>Sistotremastrales</taxon>
        <taxon>Sistotremastraceae</taxon>
        <taxon>Sertulicium</taxon>
        <taxon>Sertulicium niveocremeum</taxon>
    </lineage>
</organism>
<protein>
    <recommendedName>
        <fullName evidence="13">Peroxidase</fullName>
        <ecNumber evidence="13">1.11.1.-</ecNumber>
    </recommendedName>
</protein>
<evidence type="ECO:0000259" key="14">
    <source>
        <dbReference type="PROSITE" id="PS50873"/>
    </source>
</evidence>
<evidence type="ECO:0000313" key="16">
    <source>
        <dbReference type="Proteomes" id="UP000076722"/>
    </source>
</evidence>
<keyword evidence="4 10" id="KW-0479">Metal-binding</keyword>
<evidence type="ECO:0000256" key="12">
    <source>
        <dbReference type="PIRSR" id="PIRSR601621-4"/>
    </source>
</evidence>
<dbReference type="GO" id="GO:0042744">
    <property type="term" value="P:hydrogen peroxide catabolic process"/>
    <property type="evidence" value="ECO:0007669"/>
    <property type="project" value="TreeGrafter"/>
</dbReference>
<feature type="binding site" evidence="10">
    <location>
        <position position="96"/>
    </location>
    <ligand>
        <name>Ca(2+)</name>
        <dbReference type="ChEBI" id="CHEBI:29108"/>
        <label>1</label>
    </ligand>
</feature>
<evidence type="ECO:0000256" key="4">
    <source>
        <dbReference type="ARBA" id="ARBA00022723"/>
    </source>
</evidence>
<accession>A0A164SL59</accession>
<keyword evidence="10 13" id="KW-0106">Calcium</keyword>
<dbReference type="Gene3D" id="1.10.520.10">
    <property type="match status" value="1"/>
</dbReference>
<dbReference type="AlphaFoldDB" id="A0A164SL59"/>
<dbReference type="SUPFAM" id="SSF48113">
    <property type="entry name" value="Heme-dependent peroxidases"/>
    <property type="match status" value="1"/>
</dbReference>
<dbReference type="Pfam" id="PF00141">
    <property type="entry name" value="peroxidase"/>
    <property type="match status" value="1"/>
</dbReference>
<keyword evidence="6 10" id="KW-0408">Iron</keyword>